<dbReference type="KEGG" id="acry:AC20117_09870"/>
<organism evidence="2 3">
    <name type="scientific">Crystallibacter crystallopoietes</name>
    <dbReference type="NCBI Taxonomy" id="37928"/>
    <lineage>
        <taxon>Bacteria</taxon>
        <taxon>Bacillati</taxon>
        <taxon>Actinomycetota</taxon>
        <taxon>Actinomycetes</taxon>
        <taxon>Micrococcales</taxon>
        <taxon>Micrococcaceae</taxon>
        <taxon>Crystallibacter</taxon>
    </lineage>
</organism>
<keyword evidence="3" id="KW-1185">Reference proteome</keyword>
<dbReference type="AlphaFoldDB" id="A0A1H1BNU2"/>
<sequence length="265" mass="29599">MTDSAVKTESESGPRKLSVHINADAQQVWIMLREPKRLAQWHGWELDGLDEEIKEIYFAGAVESPDHKKLTLGNGDTFIIEPVEDGVQLTLERGLLDPASEMAHWDKDLTEGWTTFLQQLRFMLERHPNTPRQTTYFSADSVPEGGLLQSLGLTDLPEPGEPYEAALSTGESISGKVWFRTKSQLGLTVQSYAEHGDGLLILATMPQLMDERPDGGTQVLITTYGLGAKSLAALREAWDGWREQHFPSSEPLSTRSRSRDELPVR</sequence>
<evidence type="ECO:0000313" key="2">
    <source>
        <dbReference type="EMBL" id="SDQ53621.1"/>
    </source>
</evidence>
<feature type="compositionally biased region" description="Polar residues" evidence="1">
    <location>
        <begin position="246"/>
        <end position="255"/>
    </location>
</feature>
<dbReference type="EMBL" id="FNKH01000002">
    <property type="protein sequence ID" value="SDQ53621.1"/>
    <property type="molecule type" value="Genomic_DNA"/>
</dbReference>
<dbReference type="OrthoDB" id="3334241at2"/>
<name>A0A1H1BNU2_9MICC</name>
<evidence type="ECO:0000256" key="1">
    <source>
        <dbReference type="SAM" id="MobiDB-lite"/>
    </source>
</evidence>
<dbReference type="STRING" id="37928.SAMN04489742_1498"/>
<proteinExistence type="predicted"/>
<evidence type="ECO:0000313" key="3">
    <source>
        <dbReference type="Proteomes" id="UP000181917"/>
    </source>
</evidence>
<reference evidence="2 3" key="1">
    <citation type="submission" date="2016-10" db="EMBL/GenBank/DDBJ databases">
        <authorList>
            <person name="de Groot N.N."/>
        </authorList>
    </citation>
    <scope>NUCLEOTIDE SEQUENCE [LARGE SCALE GENOMIC DNA]</scope>
    <source>
        <strain evidence="2 3">DSM 20117</strain>
    </source>
</reference>
<evidence type="ECO:0008006" key="4">
    <source>
        <dbReference type="Google" id="ProtNLM"/>
    </source>
</evidence>
<dbReference type="Proteomes" id="UP000181917">
    <property type="component" value="Unassembled WGS sequence"/>
</dbReference>
<gene>
    <name evidence="2" type="ORF">SAMN04489742_1498</name>
</gene>
<accession>A0A1H1BNU2</accession>
<dbReference type="InterPro" id="IPR023393">
    <property type="entry name" value="START-like_dom_sf"/>
</dbReference>
<protein>
    <recommendedName>
        <fullName evidence="4">Activator of Hsp90 ATPase homolog 1-like protein</fullName>
    </recommendedName>
</protein>
<dbReference type="Gene3D" id="3.30.530.20">
    <property type="match status" value="1"/>
</dbReference>
<feature type="region of interest" description="Disordered" evidence="1">
    <location>
        <begin position="245"/>
        <end position="265"/>
    </location>
</feature>
<dbReference type="SUPFAM" id="SSF55961">
    <property type="entry name" value="Bet v1-like"/>
    <property type="match status" value="1"/>
</dbReference>